<comment type="caution">
    <text evidence="3">The sequence shown here is derived from an EMBL/GenBank/DDBJ whole genome shotgun (WGS) entry which is preliminary data.</text>
</comment>
<evidence type="ECO:0000313" key="3">
    <source>
        <dbReference type="EMBL" id="KAK8008431.1"/>
    </source>
</evidence>
<reference evidence="3 4" key="1">
    <citation type="submission" date="2023-01" db="EMBL/GenBank/DDBJ databases">
        <title>Analysis of 21 Apiospora genomes using comparative genomics revels a genus with tremendous synthesis potential of carbohydrate active enzymes and secondary metabolites.</title>
        <authorList>
            <person name="Sorensen T."/>
        </authorList>
    </citation>
    <scope>NUCLEOTIDE SEQUENCE [LARGE SCALE GENOMIC DNA]</scope>
    <source>
        <strain evidence="3 4">CBS 20057</strain>
    </source>
</reference>
<evidence type="ECO:0000313" key="4">
    <source>
        <dbReference type="Proteomes" id="UP001396898"/>
    </source>
</evidence>
<sequence>MSAPSRPRPSSFEWAQHRDVISRLYWDEDNTLKQVVDYMRTHHGFLATYVCMSALSSSRERMYKLRLKSWGLVKNLKSDEADRLLDNAYSGTTSAVPVIRGRAIGSKHFKGRLSRAAKAAKTLSQSPPSCTDTDDDPNSPEFVLTCDTTSPISHNLDAPAVYKFSEACLRMVWQFSHMQFSSGQWDMSGKAYNFETDNTCICWVSTNTAAEMLMGDRLSPSNWRLLRDAFDQHDTALIKPDVSMVWATHHSVLKLMRIGKDLGRVFLRWITGLSRIRLGNSHPLTVLYATMEKMEVEQLRGLAVDAILKAQFDVVSKYHRPGHVSQVSHRLVAVRKLCEQRALSFPSLQQPVTTCIDDDMRDELGWASWASISLSHLLIHEGRPDEARAVLTTLCQYLETLPLPGINLKSPPRPRGTMLRLLGWLKTHMSPTESSKISPSVTEEVDLYIYRLMLAMLSLENSLIESGPDNTVFRTFEDDIETMLGDDVPATKTANDSRDDDDRISISQGE</sequence>
<dbReference type="PANTHER" id="PTHR38788:SF3">
    <property type="entry name" value="CLR5 DOMAIN-CONTAINING PROTEIN"/>
    <property type="match status" value="1"/>
</dbReference>
<organism evidence="3 4">
    <name type="scientific">Apiospora marii</name>
    <dbReference type="NCBI Taxonomy" id="335849"/>
    <lineage>
        <taxon>Eukaryota</taxon>
        <taxon>Fungi</taxon>
        <taxon>Dikarya</taxon>
        <taxon>Ascomycota</taxon>
        <taxon>Pezizomycotina</taxon>
        <taxon>Sordariomycetes</taxon>
        <taxon>Xylariomycetidae</taxon>
        <taxon>Amphisphaeriales</taxon>
        <taxon>Apiosporaceae</taxon>
        <taxon>Apiospora</taxon>
    </lineage>
</organism>
<dbReference type="PANTHER" id="PTHR38788">
    <property type="entry name" value="CLR5 DOMAIN-CONTAINING PROTEIN"/>
    <property type="match status" value="1"/>
</dbReference>
<dbReference type="Proteomes" id="UP001396898">
    <property type="component" value="Unassembled WGS sequence"/>
</dbReference>
<feature type="compositionally biased region" description="Basic and acidic residues" evidence="1">
    <location>
        <begin position="495"/>
        <end position="504"/>
    </location>
</feature>
<evidence type="ECO:0000256" key="1">
    <source>
        <dbReference type="SAM" id="MobiDB-lite"/>
    </source>
</evidence>
<dbReference type="InterPro" id="IPR025676">
    <property type="entry name" value="Clr5_dom"/>
</dbReference>
<feature type="domain" description="Clr5" evidence="2">
    <location>
        <begin position="13"/>
        <end position="74"/>
    </location>
</feature>
<proteinExistence type="predicted"/>
<keyword evidence="4" id="KW-1185">Reference proteome</keyword>
<dbReference type="EMBL" id="JAQQWI010000016">
    <property type="protein sequence ID" value="KAK8008431.1"/>
    <property type="molecule type" value="Genomic_DNA"/>
</dbReference>
<dbReference type="Pfam" id="PF14420">
    <property type="entry name" value="Clr5"/>
    <property type="match status" value="1"/>
</dbReference>
<feature type="region of interest" description="Disordered" evidence="1">
    <location>
        <begin position="484"/>
        <end position="510"/>
    </location>
</feature>
<name>A0ABR1REW5_9PEZI</name>
<accession>A0ABR1REW5</accession>
<gene>
    <name evidence="3" type="ORF">PG991_010982</name>
</gene>
<protein>
    <recommendedName>
        <fullName evidence="2">Clr5 domain-containing protein</fullName>
    </recommendedName>
</protein>
<evidence type="ECO:0000259" key="2">
    <source>
        <dbReference type="Pfam" id="PF14420"/>
    </source>
</evidence>